<feature type="transmembrane region" description="Helical" evidence="8">
    <location>
        <begin position="191"/>
        <end position="212"/>
    </location>
</feature>
<keyword evidence="4 8" id="KW-0812">Transmembrane</keyword>
<dbReference type="Pfam" id="PF19053">
    <property type="entry name" value="EccD"/>
    <property type="match status" value="1"/>
</dbReference>
<feature type="transmembrane region" description="Helical" evidence="8">
    <location>
        <begin position="413"/>
        <end position="432"/>
    </location>
</feature>
<sequence length="478" mass="49076">MTAPTADLCRVVLVTPYRTLELALPMTVPICDLLPVLVQRATTVSAPGRPGADGAADAPANGRGRGRGLTGEEDWVLQRLGSGPLDEESTPEALQIHDGETLYLRPRDGQLPPVHFDDLIYGLATGVRSRPDRWRDSMTRGLFVALGGVVLLVCFALLLDPAFTPRGWVAAAVAGVLVVAATMFSRALDDAWAALVCGLAALPFAGLAGYLVPGPVAADTGAGPQALAAFAAATGAAVLAVAVIGHQQPVFLALWLIGASGALGALLVTLGLTPVRAAGGVAALVLVLSTLTPSIAFRLARLRLPQLPTGAADLAEDIEPYPAQQLMAGAAVADAYLTAITVAVGAVVTVAAAVLVEHGGGVACGLVAAISAVLLIRARGLSSAWQRISALLPAVTGLTLMAVQFAANPDAMRRLLALTGLVFLAGSLLAVSRHLPGRRLLPYWGRIADVAEYLAAGVVMVLLLALFDAYQWARALAG</sequence>
<evidence type="ECO:0000313" key="10">
    <source>
        <dbReference type="EMBL" id="GGM03876.1"/>
    </source>
</evidence>
<feature type="transmembrane region" description="Helical" evidence="8">
    <location>
        <begin position="251"/>
        <end position="272"/>
    </location>
</feature>
<evidence type="ECO:0000256" key="2">
    <source>
        <dbReference type="ARBA" id="ARBA00006162"/>
    </source>
</evidence>
<keyword evidence="3" id="KW-1003">Cell membrane</keyword>
<evidence type="ECO:0000256" key="6">
    <source>
        <dbReference type="ARBA" id="ARBA00023136"/>
    </source>
</evidence>
<feature type="region of interest" description="Disordered" evidence="7">
    <location>
        <begin position="44"/>
        <end position="69"/>
    </location>
</feature>
<dbReference type="InterPro" id="IPR024962">
    <property type="entry name" value="YukD-like"/>
</dbReference>
<reference evidence="10" key="1">
    <citation type="journal article" date="2014" name="Int. J. Syst. Evol. Microbiol.">
        <title>Complete genome sequence of Corynebacterium casei LMG S-19264T (=DSM 44701T), isolated from a smear-ripened cheese.</title>
        <authorList>
            <consortium name="US DOE Joint Genome Institute (JGI-PGF)"/>
            <person name="Walter F."/>
            <person name="Albersmeier A."/>
            <person name="Kalinowski J."/>
            <person name="Ruckert C."/>
        </authorList>
    </citation>
    <scope>NUCLEOTIDE SEQUENCE</scope>
    <source>
        <strain evidence="10">JCM 19831</strain>
    </source>
</reference>
<evidence type="ECO:0000313" key="11">
    <source>
        <dbReference type="Proteomes" id="UP000642070"/>
    </source>
</evidence>
<feature type="compositionally biased region" description="Low complexity" evidence="7">
    <location>
        <begin position="46"/>
        <end position="62"/>
    </location>
</feature>
<feature type="transmembrane region" description="Helical" evidence="8">
    <location>
        <begin position="360"/>
        <end position="376"/>
    </location>
</feature>
<feature type="transmembrane region" description="Helical" evidence="8">
    <location>
        <begin position="224"/>
        <end position="244"/>
    </location>
</feature>
<evidence type="ECO:0000259" key="9">
    <source>
        <dbReference type="Pfam" id="PF19053"/>
    </source>
</evidence>
<feature type="domain" description="EccD-like transmembrane" evidence="9">
    <location>
        <begin position="139"/>
        <end position="476"/>
    </location>
</feature>
<evidence type="ECO:0000256" key="8">
    <source>
        <dbReference type="SAM" id="Phobius"/>
    </source>
</evidence>
<dbReference type="NCBIfam" id="TIGR03920">
    <property type="entry name" value="T7SS_EccD"/>
    <property type="match status" value="1"/>
</dbReference>
<keyword evidence="11" id="KW-1185">Reference proteome</keyword>
<feature type="transmembrane region" description="Helical" evidence="8">
    <location>
        <begin position="165"/>
        <end position="184"/>
    </location>
</feature>
<organism evidence="10 11">
    <name type="scientific">Dactylosporangium sucinum</name>
    <dbReference type="NCBI Taxonomy" id="1424081"/>
    <lineage>
        <taxon>Bacteria</taxon>
        <taxon>Bacillati</taxon>
        <taxon>Actinomycetota</taxon>
        <taxon>Actinomycetes</taxon>
        <taxon>Micromonosporales</taxon>
        <taxon>Micromonosporaceae</taxon>
        <taxon>Dactylosporangium</taxon>
    </lineage>
</organism>
<keyword evidence="5 8" id="KW-1133">Transmembrane helix</keyword>
<feature type="transmembrane region" description="Helical" evidence="8">
    <location>
        <begin position="335"/>
        <end position="354"/>
    </location>
</feature>
<accession>A0A917SYL3</accession>
<dbReference type="Pfam" id="PF08817">
    <property type="entry name" value="YukD"/>
    <property type="match status" value="1"/>
</dbReference>
<evidence type="ECO:0000256" key="7">
    <source>
        <dbReference type="SAM" id="MobiDB-lite"/>
    </source>
</evidence>
<evidence type="ECO:0000256" key="3">
    <source>
        <dbReference type="ARBA" id="ARBA00022475"/>
    </source>
</evidence>
<feature type="transmembrane region" description="Helical" evidence="8">
    <location>
        <begin position="388"/>
        <end position="407"/>
    </location>
</feature>
<evidence type="ECO:0000256" key="5">
    <source>
        <dbReference type="ARBA" id="ARBA00022989"/>
    </source>
</evidence>
<gene>
    <name evidence="10" type="ORF">GCM10007977_001540</name>
</gene>
<proteinExistence type="inferred from homology"/>
<dbReference type="GO" id="GO:0005886">
    <property type="term" value="C:plasma membrane"/>
    <property type="evidence" value="ECO:0007669"/>
    <property type="project" value="UniProtKB-SubCell"/>
</dbReference>
<feature type="transmembrane region" description="Helical" evidence="8">
    <location>
        <begin position="138"/>
        <end position="159"/>
    </location>
</feature>
<dbReference type="RefSeq" id="WP_190247690.1">
    <property type="nucleotide sequence ID" value="NZ_BMPI01000001.1"/>
</dbReference>
<comment type="caution">
    <text evidence="10">The sequence shown here is derived from an EMBL/GenBank/DDBJ whole genome shotgun (WGS) entry which is preliminary data.</text>
</comment>
<dbReference type="PIRSF" id="PIRSF017804">
    <property type="entry name" value="Secretion_EccD1"/>
    <property type="match status" value="1"/>
</dbReference>
<keyword evidence="6 8" id="KW-0472">Membrane</keyword>
<dbReference type="InterPro" id="IPR044049">
    <property type="entry name" value="EccD_transm"/>
</dbReference>
<dbReference type="Gene3D" id="3.10.20.90">
    <property type="entry name" value="Phosphatidylinositol 3-kinase Catalytic Subunit, Chain A, domain 1"/>
    <property type="match status" value="1"/>
</dbReference>
<dbReference type="EMBL" id="BMPI01000001">
    <property type="protein sequence ID" value="GGM03876.1"/>
    <property type="molecule type" value="Genomic_DNA"/>
</dbReference>
<dbReference type="Proteomes" id="UP000642070">
    <property type="component" value="Unassembled WGS sequence"/>
</dbReference>
<dbReference type="AlphaFoldDB" id="A0A917SYL3"/>
<name>A0A917SYL3_9ACTN</name>
<protein>
    <recommendedName>
        <fullName evidence="9">EccD-like transmembrane domain-containing protein</fullName>
    </recommendedName>
</protein>
<feature type="transmembrane region" description="Helical" evidence="8">
    <location>
        <begin position="453"/>
        <end position="473"/>
    </location>
</feature>
<evidence type="ECO:0000256" key="4">
    <source>
        <dbReference type="ARBA" id="ARBA00022692"/>
    </source>
</evidence>
<comment type="subcellular location">
    <subcellularLocation>
        <location evidence="1">Cell membrane</location>
        <topology evidence="1">Multi-pass membrane protein</topology>
    </subcellularLocation>
</comment>
<dbReference type="InterPro" id="IPR006707">
    <property type="entry name" value="T7SS_EccD"/>
</dbReference>
<comment type="similarity">
    <text evidence="2">Belongs to the EccD/Snm4 family.</text>
</comment>
<evidence type="ECO:0000256" key="1">
    <source>
        <dbReference type="ARBA" id="ARBA00004651"/>
    </source>
</evidence>
<feature type="transmembrane region" description="Helical" evidence="8">
    <location>
        <begin position="278"/>
        <end position="297"/>
    </location>
</feature>
<reference evidence="10" key="2">
    <citation type="submission" date="2020-09" db="EMBL/GenBank/DDBJ databases">
        <authorList>
            <person name="Sun Q."/>
            <person name="Ohkuma M."/>
        </authorList>
    </citation>
    <scope>NUCLEOTIDE SEQUENCE</scope>
    <source>
        <strain evidence="10">JCM 19831</strain>
    </source>
</reference>